<evidence type="ECO:0000313" key="2">
    <source>
        <dbReference type="Proteomes" id="UP001497535"/>
    </source>
</evidence>
<protein>
    <submittedName>
        <fullName evidence="1">Uncharacterized protein</fullName>
    </submittedName>
</protein>
<dbReference type="Proteomes" id="UP001497535">
    <property type="component" value="Unassembled WGS sequence"/>
</dbReference>
<reference evidence="1" key="1">
    <citation type="submission" date="2023-11" db="EMBL/GenBank/DDBJ databases">
        <authorList>
            <person name="Poullet M."/>
        </authorList>
    </citation>
    <scope>NUCLEOTIDE SEQUENCE</scope>
    <source>
        <strain evidence="1">E1834</strain>
    </source>
</reference>
<sequence>MSYGQKPAWARSQGSQQQLNPNLFTGQLGLATTGQSFGGIPGMPLAGLVNQAAFSSTMGMNMLAQAQRSQMLQPQQQQIQQVQSRQQQSSQQQPSSSPARSQRTFIGVITKMMETYGFVDEDVFFQTSVIRGTMPRLGDRVMVEANYNPSMPFKWNAYQVRLINDTSQGGGGGLQQQQASRQLPPPQQQNGMNSSNRWAGSGGGGGGGSSDRRSNIRDEPRRQVPSTIPRRSSPVAKRPSSRQRTPPRRTTPRKREASPRREAFGRKEREHDRGDSSSVRGQSTKLDADSSPPRRRQRIIPRYHCNMPKQTLPLGDMKNADLRRRYASLYIPSDFIRCSFDWISSIPLETPIKFSPHPINFHVLHKDIDAPLALGEEAPIENPVDADYRYIVKVMLISHPGLMTIRRKLSGLMSDGSIDEATETQPLTKTIQLLVGHRGKGEYMCIGGPWSPSLDGQNPLDPVTLVKTAIRTTRAMTGLNLSDCSKWYKIAHLRYLRAERQRIDSVVLMLPDTSAIESFKVDEESYKICEQSLRDQLAVKLAAIDAEQFNNEKKETEGENVVDGEKSVVEKGVGGGGIEKATTTTTTNTTTSAATSSTSTLVATSAPEVGVEPPSKENNAVPDLCIATEEVLCYFGKKYDGGVGAMDSSSPQKSADTSQETLQSPKKETKTHWSLLEPVVRTMKVAELREELELRGLDSKGLKNVLSQRLSEAIGKEKENDEKNENQVGQQQQEKPADEAMPDTEQQQQNLVSKEQQQQEEGAKPNEQQHSAQKTTSEPSIMVKIKEEIIELMETDEAPEEKKESPEEQAKREKLEKERQELEKAKEKFEKEKKERKATLERHYSQIPKEPGIFVYPSKTAKGGKFECKLMSIHSLLDYRQDDIKESSFEVFIFVEALREAIDRSNAFVVYHSVATCLDREAEKKRRNETLSEACKDEDVVVINESSGGVGGGGKEKGEEKEKEGNKEGGQNSDKQPPKSPLSSSTDLRTNFKAIVHNLDLFSAFVHFDGNICGYLTDRDLEEIINSTGLDLSRGEVKNLVKKLVSKERINYRDLTDKWVDKEGNVKYIPEPVYQGGGSLFESYKELANGHANLELLSVSSNNNLQPTPNEASSDIFFYEGKIVNIKQCIQQQQAMEEERQAVLDKNNELDLQLKTTKEQRDILEKKKRRLEDDVDRYRKKLHDAEKSLKKEKDDNEVCKRSLTDCKRYGQRIISIVESVFPPPPPPKVATKEGENVKNNNGENGGGKEAGKEGGKEAKENKESKETSASDVVVLLDECKDDSTTNNSFKEENNQAQKDDSDLITEPISVEMVVTEGEGGEMTKQQMTKQGVADEQNLENKNEGGEEGK</sequence>
<accession>A0ACB0Y4R3</accession>
<organism evidence="1 2">
    <name type="scientific">Meloidogyne enterolobii</name>
    <name type="common">Root-knot nematode worm</name>
    <name type="synonym">Meloidogyne mayaguensis</name>
    <dbReference type="NCBI Taxonomy" id="390850"/>
    <lineage>
        <taxon>Eukaryota</taxon>
        <taxon>Metazoa</taxon>
        <taxon>Ecdysozoa</taxon>
        <taxon>Nematoda</taxon>
        <taxon>Chromadorea</taxon>
        <taxon>Rhabditida</taxon>
        <taxon>Tylenchina</taxon>
        <taxon>Tylenchomorpha</taxon>
        <taxon>Tylenchoidea</taxon>
        <taxon>Meloidogynidae</taxon>
        <taxon>Meloidogyninae</taxon>
        <taxon>Meloidogyne</taxon>
    </lineage>
</organism>
<dbReference type="EMBL" id="CAVMJV010000005">
    <property type="protein sequence ID" value="CAK5031048.1"/>
    <property type="molecule type" value="Genomic_DNA"/>
</dbReference>
<proteinExistence type="predicted"/>
<keyword evidence="2" id="KW-1185">Reference proteome</keyword>
<comment type="caution">
    <text evidence="1">The sequence shown here is derived from an EMBL/GenBank/DDBJ whole genome shotgun (WGS) entry which is preliminary data.</text>
</comment>
<name>A0ACB0Y4R3_MELEN</name>
<gene>
    <name evidence="1" type="ORF">MENTE1834_LOCUS7406</name>
</gene>
<evidence type="ECO:0000313" key="1">
    <source>
        <dbReference type="EMBL" id="CAK5031048.1"/>
    </source>
</evidence>